<dbReference type="EMBL" id="LS483476">
    <property type="protein sequence ID" value="SQI63338.1"/>
    <property type="molecule type" value="Genomic_DNA"/>
</dbReference>
<dbReference type="InterPro" id="IPR011650">
    <property type="entry name" value="Peptidase_M20_dimer"/>
</dbReference>
<feature type="binding site" evidence="1">
    <location>
        <position position="347"/>
    </location>
    <ligand>
        <name>Mn(2+)</name>
        <dbReference type="ChEBI" id="CHEBI:29035"/>
        <label>2</label>
    </ligand>
</feature>
<dbReference type="InterPro" id="IPR036264">
    <property type="entry name" value="Bact_exopeptidase_dim_dom"/>
</dbReference>
<sequence>MQQDIFHKKVFDTFSYLHANPEISWKEQNTTFFIKQQLEMAGCNVTTFDDCTGVIGDFGGGSKGVPVVAIRADMDALWQEVDGIYKANHSCGHDAHMTMVLGVLWKLEANPQLREKISVRFIFQPAEEVGKGALTLAEKGVVDDVDYLFGIHLRPSAETPNGFATPAIIHGATGAIECEIVGEDAHGARPHLTSNAIEIGMHIVNLLNTVHLDPTVPHSIKVTKFHAGGKNTNIIPGQASLSLDLRAQTNEHMKLLQKKVYNILELTEQLFETRINIVNDYSLAAAKVAPDAEKIARQAIVNVLGENYTVPALLTPGGDDFHFYTISKPTLKATMIGLGCDLKPGLHHPSMTFDKQALFNGIDILTEMVLLTSRVKR</sequence>
<keyword evidence="3" id="KW-0378">Hydrolase</keyword>
<dbReference type="PANTHER" id="PTHR11014:SF122">
    <property type="entry name" value="AMIDOHYDROLASE AMHX"/>
    <property type="match status" value="1"/>
</dbReference>
<dbReference type="InterPro" id="IPR037484">
    <property type="entry name" value="AmhX-like"/>
</dbReference>
<dbReference type="InterPro" id="IPR017439">
    <property type="entry name" value="Amidohydrolase"/>
</dbReference>
<dbReference type="SUPFAM" id="SSF55031">
    <property type="entry name" value="Bacterial exopeptidase dimerisation domain"/>
    <property type="match status" value="1"/>
</dbReference>
<feature type="domain" description="Peptidase M20 dimerisation" evidence="2">
    <location>
        <begin position="177"/>
        <end position="265"/>
    </location>
</feature>
<dbReference type="EC" id="3.5.1.-" evidence="3"/>
<dbReference type="CDD" id="cd08018">
    <property type="entry name" value="M20_Acy1_amhX-like"/>
    <property type="match status" value="1"/>
</dbReference>
<dbReference type="GO" id="GO:0016787">
    <property type="term" value="F:hydrolase activity"/>
    <property type="evidence" value="ECO:0007669"/>
    <property type="project" value="UniProtKB-KW"/>
</dbReference>
<reference evidence="3 4" key="1">
    <citation type="submission" date="2018-06" db="EMBL/GenBank/DDBJ databases">
        <authorList>
            <consortium name="Pathogen Informatics"/>
            <person name="Doyle S."/>
        </authorList>
    </citation>
    <scope>NUCLEOTIDE SEQUENCE [LARGE SCALE GENOMIC DNA]</scope>
    <source>
        <strain evidence="3 4">NCTC4824</strain>
    </source>
</reference>
<proteinExistence type="predicted"/>
<organism evidence="3 4">
    <name type="scientific">Lederbergia lenta</name>
    <name type="common">Bacillus lentus</name>
    <dbReference type="NCBI Taxonomy" id="1467"/>
    <lineage>
        <taxon>Bacteria</taxon>
        <taxon>Bacillati</taxon>
        <taxon>Bacillota</taxon>
        <taxon>Bacilli</taxon>
        <taxon>Bacillales</taxon>
        <taxon>Bacillaceae</taxon>
        <taxon>Lederbergia</taxon>
    </lineage>
</organism>
<dbReference type="Pfam" id="PF01546">
    <property type="entry name" value="Peptidase_M20"/>
    <property type="match status" value="1"/>
</dbReference>
<dbReference type="Gene3D" id="3.30.70.360">
    <property type="match status" value="1"/>
</dbReference>
<evidence type="ECO:0000259" key="2">
    <source>
        <dbReference type="Pfam" id="PF07687"/>
    </source>
</evidence>
<gene>
    <name evidence="3" type="primary">amhX</name>
    <name evidence="3" type="ORF">NCTC4824_04039</name>
</gene>
<evidence type="ECO:0000313" key="4">
    <source>
        <dbReference type="Proteomes" id="UP000249134"/>
    </source>
</evidence>
<dbReference type="NCBIfam" id="TIGR01891">
    <property type="entry name" value="amidohydrolases"/>
    <property type="match status" value="1"/>
</dbReference>
<dbReference type="PANTHER" id="PTHR11014">
    <property type="entry name" value="PEPTIDASE M20 FAMILY MEMBER"/>
    <property type="match status" value="1"/>
</dbReference>
<keyword evidence="4" id="KW-1185">Reference proteome</keyword>
<dbReference type="RefSeq" id="WP_066143543.1">
    <property type="nucleotide sequence ID" value="NZ_CBCSGM010000004.1"/>
</dbReference>
<feature type="binding site" evidence="1">
    <location>
        <position position="93"/>
    </location>
    <ligand>
        <name>Mn(2+)</name>
        <dbReference type="ChEBI" id="CHEBI:29035"/>
        <label>2</label>
    </ligand>
</feature>
<name>A0A2X4WUP9_LEDLE</name>
<dbReference type="Proteomes" id="UP000249134">
    <property type="component" value="Chromosome 1"/>
</dbReference>
<accession>A0A2X4WUP9</accession>
<dbReference type="EC" id="3.-.-.-" evidence="3"/>
<feature type="binding site" evidence="1">
    <location>
        <position position="91"/>
    </location>
    <ligand>
        <name>Mn(2+)</name>
        <dbReference type="ChEBI" id="CHEBI:29035"/>
        <label>2</label>
    </ligand>
</feature>
<dbReference type="Pfam" id="PF07687">
    <property type="entry name" value="M20_dimer"/>
    <property type="match status" value="1"/>
</dbReference>
<dbReference type="Gene3D" id="3.40.630.10">
    <property type="entry name" value="Zn peptidases"/>
    <property type="match status" value="1"/>
</dbReference>
<feature type="binding site" evidence="1">
    <location>
        <position position="152"/>
    </location>
    <ligand>
        <name>Mn(2+)</name>
        <dbReference type="ChEBI" id="CHEBI:29035"/>
        <label>2</label>
    </ligand>
</feature>
<evidence type="ECO:0000313" key="3">
    <source>
        <dbReference type="EMBL" id="SQI63338.1"/>
    </source>
</evidence>
<feature type="binding site" evidence="1">
    <location>
        <position position="128"/>
    </location>
    <ligand>
        <name>Mn(2+)</name>
        <dbReference type="ChEBI" id="CHEBI:29035"/>
        <label>2</label>
    </ligand>
</feature>
<keyword evidence="1" id="KW-0464">Manganese</keyword>
<dbReference type="GO" id="GO:0046872">
    <property type="term" value="F:metal ion binding"/>
    <property type="evidence" value="ECO:0007669"/>
    <property type="project" value="UniProtKB-KW"/>
</dbReference>
<dbReference type="PIRSF" id="PIRSF005962">
    <property type="entry name" value="Pept_M20D_amidohydro"/>
    <property type="match status" value="1"/>
</dbReference>
<dbReference type="SUPFAM" id="SSF53187">
    <property type="entry name" value="Zn-dependent exopeptidases"/>
    <property type="match status" value="1"/>
</dbReference>
<protein>
    <submittedName>
        <fullName evidence="3">Amidohydrolase</fullName>
        <ecNumber evidence="3">3.-.-.-</ecNumber>
        <ecNumber evidence="3">3.5.1.-</ecNumber>
    </submittedName>
</protein>
<dbReference type="InterPro" id="IPR002933">
    <property type="entry name" value="Peptidase_M20"/>
</dbReference>
<comment type="cofactor">
    <cofactor evidence="1">
        <name>Mn(2+)</name>
        <dbReference type="ChEBI" id="CHEBI:29035"/>
    </cofactor>
    <text evidence="1">The Mn(2+) ion enhances activity.</text>
</comment>
<evidence type="ECO:0000256" key="1">
    <source>
        <dbReference type="PIRSR" id="PIRSR005962-1"/>
    </source>
</evidence>
<dbReference type="AlphaFoldDB" id="A0A2X4WUP9"/>
<dbReference type="KEGG" id="blen:NCTC4824_04039"/>
<keyword evidence="1" id="KW-0479">Metal-binding</keyword>
<dbReference type="STRING" id="1348624.GCA_001591545_02899"/>